<feature type="binding site" description="axial binding residue" evidence="12">
    <location>
        <position position="426"/>
    </location>
    <ligand>
        <name>heme</name>
        <dbReference type="ChEBI" id="CHEBI:30413"/>
    </ligand>
    <ligandPart>
        <name>Fe</name>
        <dbReference type="ChEBI" id="CHEBI:18248"/>
    </ligandPart>
</feature>
<evidence type="ECO:0000256" key="4">
    <source>
        <dbReference type="ARBA" id="ARBA00022692"/>
    </source>
</evidence>
<dbReference type="AlphaFoldDB" id="A0A438EDQ9"/>
<evidence type="ECO:0000256" key="13">
    <source>
        <dbReference type="RuleBase" id="RU000461"/>
    </source>
</evidence>
<dbReference type="SUPFAM" id="SSF48264">
    <property type="entry name" value="Cytochrome P450"/>
    <property type="match status" value="1"/>
</dbReference>
<dbReference type="Gene3D" id="1.10.630.10">
    <property type="entry name" value="Cytochrome P450"/>
    <property type="match status" value="1"/>
</dbReference>
<evidence type="ECO:0000256" key="9">
    <source>
        <dbReference type="ARBA" id="ARBA00052804"/>
    </source>
</evidence>
<dbReference type="InterPro" id="IPR001128">
    <property type="entry name" value="Cyt_P450"/>
</dbReference>
<feature type="chain" id="PRO_5019539705" description="Beta-amyrin 28-monooxygenase" evidence="14">
    <location>
        <begin position="28"/>
        <end position="480"/>
    </location>
</feature>
<keyword evidence="13" id="KW-0503">Monooxygenase</keyword>
<evidence type="ECO:0000256" key="12">
    <source>
        <dbReference type="PIRSR" id="PIRSR602401-1"/>
    </source>
</evidence>
<evidence type="ECO:0000256" key="8">
    <source>
        <dbReference type="ARBA" id="ARBA00023004"/>
    </source>
</evidence>
<name>A0A438EDQ9_VITVI</name>
<dbReference type="PRINTS" id="PR00463">
    <property type="entry name" value="EP450I"/>
</dbReference>
<evidence type="ECO:0000256" key="10">
    <source>
        <dbReference type="ARBA" id="ARBA00073578"/>
    </source>
</evidence>
<comment type="caution">
    <text evidence="15">The sequence shown here is derived from an EMBL/GenBank/DDBJ whole genome shotgun (WGS) entry which is preliminary data.</text>
</comment>
<evidence type="ECO:0000313" key="15">
    <source>
        <dbReference type="EMBL" id="RVW45987.1"/>
    </source>
</evidence>
<dbReference type="GO" id="GO:0005506">
    <property type="term" value="F:iron ion binding"/>
    <property type="evidence" value="ECO:0007669"/>
    <property type="project" value="InterPro"/>
</dbReference>
<dbReference type="Proteomes" id="UP000288805">
    <property type="component" value="Unassembled WGS sequence"/>
</dbReference>
<sequence>MSIFNLLLIFLLPIFIILFLRERRGVSQKLPPGSLGIPIIGQSFSFLHALRKNTGEKWLQSRIQKYGAVSKLSLFGTPTVLLSGAAANKFIFTNDGVILANQQPQPIRRILGDKSLTELRGEDHRRVRGAIGMFLKPESLKKYVGKIDGVVRQHLDMNWKGHQTVKVYPMMKQLMFDIICSLLFGLEQGKDREMLIHDFHLFTQGLWSVPINLPFTRFSNGLKASRRIRRVVSELIHEKRSAMELEQASPQDDFITCMLNIQHQSSPDETSAMTEEEILDNAIVVMFAGHETSTSLLTFLLWFLAKDPVAYDAIVHEHEEIAKTKVSGELLNWDDLSKMKHTWKAAMETMRIIPPVFGGFRKVLKDFEYGGYLIPKGWQVFWVASPTHMDDQIFIDQWKFNPARFDNQASIPPYNFVPFGGGMRICPGNEFVRIESLVSIHYLITQFRWKLLDDEDVITRDPMPMPQQGLLVYLEPKIAP</sequence>
<accession>A0A438EDQ9</accession>
<dbReference type="InterPro" id="IPR002401">
    <property type="entry name" value="Cyt_P450_E_grp-I"/>
</dbReference>
<dbReference type="CDD" id="cd11043">
    <property type="entry name" value="CYP90-like"/>
    <property type="match status" value="1"/>
</dbReference>
<dbReference type="PRINTS" id="PR00385">
    <property type="entry name" value="P450"/>
</dbReference>
<dbReference type="GO" id="GO:0016020">
    <property type="term" value="C:membrane"/>
    <property type="evidence" value="ECO:0007669"/>
    <property type="project" value="UniProtKB-SubCell"/>
</dbReference>
<comment type="cofactor">
    <cofactor evidence="1 12">
        <name>heme</name>
        <dbReference type="ChEBI" id="CHEBI:30413"/>
    </cofactor>
</comment>
<keyword evidence="7 13" id="KW-0560">Oxidoreductase</keyword>
<evidence type="ECO:0000256" key="6">
    <source>
        <dbReference type="ARBA" id="ARBA00022989"/>
    </source>
</evidence>
<dbReference type="FunFam" id="1.10.630.10:FF:000022">
    <property type="entry name" value="Taxadiene 5-alpha hydroxylase"/>
    <property type="match status" value="1"/>
</dbReference>
<comment type="similarity">
    <text evidence="3 13">Belongs to the cytochrome P450 family.</text>
</comment>
<evidence type="ECO:0000256" key="1">
    <source>
        <dbReference type="ARBA" id="ARBA00001971"/>
    </source>
</evidence>
<dbReference type="KEGG" id="vvi:100264098"/>
<protein>
    <recommendedName>
        <fullName evidence="10">Beta-amyrin 28-monooxygenase</fullName>
    </recommendedName>
    <alternativeName>
        <fullName evidence="11">Beta-amyrin 28-oxidase</fullName>
    </alternativeName>
</protein>
<evidence type="ECO:0000256" key="5">
    <source>
        <dbReference type="ARBA" id="ARBA00022723"/>
    </source>
</evidence>
<keyword evidence="6" id="KW-1133">Transmembrane helix</keyword>
<keyword evidence="14" id="KW-0732">Signal</keyword>
<dbReference type="InterPro" id="IPR017972">
    <property type="entry name" value="Cyt_P450_CS"/>
</dbReference>
<evidence type="ECO:0000256" key="7">
    <source>
        <dbReference type="ARBA" id="ARBA00023002"/>
    </source>
</evidence>
<evidence type="ECO:0000256" key="2">
    <source>
        <dbReference type="ARBA" id="ARBA00004167"/>
    </source>
</evidence>
<keyword evidence="12 13" id="KW-0349">Heme</keyword>
<keyword evidence="8 12" id="KW-0408">Iron</keyword>
<dbReference type="PROSITE" id="PS00086">
    <property type="entry name" value="CYTOCHROME_P450"/>
    <property type="match status" value="1"/>
</dbReference>
<keyword evidence="5 12" id="KW-0479">Metal-binding</keyword>
<comment type="catalytic activity">
    <reaction evidence="9">
        <text>beta-amyrin + 3 reduced [NADPH--hemoprotein reductase] + 3 O2 = oleanolate + 3 oxidized [NADPH--hemoprotein reductase] + 4 H2O + 4 H(+)</text>
        <dbReference type="Rhea" id="RHEA:43068"/>
        <dbReference type="Rhea" id="RHEA-COMP:11964"/>
        <dbReference type="Rhea" id="RHEA-COMP:11965"/>
        <dbReference type="ChEBI" id="CHEBI:10352"/>
        <dbReference type="ChEBI" id="CHEBI:15377"/>
        <dbReference type="ChEBI" id="CHEBI:15378"/>
        <dbReference type="ChEBI" id="CHEBI:15379"/>
        <dbReference type="ChEBI" id="CHEBI:57618"/>
        <dbReference type="ChEBI" id="CHEBI:58210"/>
        <dbReference type="ChEBI" id="CHEBI:82828"/>
        <dbReference type="EC" id="1.14.14.126"/>
    </reaction>
</comment>
<dbReference type="GO" id="GO:0102373">
    <property type="term" value="F:beta-amyrin 28-monooxygenase activity"/>
    <property type="evidence" value="ECO:0007669"/>
    <property type="project" value="UniProtKB-EC"/>
</dbReference>
<keyword evidence="4" id="KW-0812">Transmembrane</keyword>
<evidence type="ECO:0000256" key="3">
    <source>
        <dbReference type="ARBA" id="ARBA00010617"/>
    </source>
</evidence>
<evidence type="ECO:0000256" key="11">
    <source>
        <dbReference type="ARBA" id="ARBA00083450"/>
    </source>
</evidence>
<dbReference type="PANTHER" id="PTHR24286:SF190">
    <property type="entry name" value="CYTOCHROME P450"/>
    <property type="match status" value="1"/>
</dbReference>
<dbReference type="InterPro" id="IPR036396">
    <property type="entry name" value="Cyt_P450_sf"/>
</dbReference>
<feature type="signal peptide" evidence="14">
    <location>
        <begin position="1"/>
        <end position="27"/>
    </location>
</feature>
<comment type="subcellular location">
    <subcellularLocation>
        <location evidence="2">Membrane</location>
        <topology evidence="2">Single-pass membrane protein</topology>
    </subcellularLocation>
</comment>
<evidence type="ECO:0000256" key="14">
    <source>
        <dbReference type="SAM" id="SignalP"/>
    </source>
</evidence>
<gene>
    <name evidence="15" type="primary">CYP716B1_6</name>
    <name evidence="15" type="ORF">CK203_068539</name>
</gene>
<dbReference type="EMBL" id="QGNW01001308">
    <property type="protein sequence ID" value="RVW45987.1"/>
    <property type="molecule type" value="Genomic_DNA"/>
</dbReference>
<keyword evidence="6" id="KW-0472">Membrane</keyword>
<evidence type="ECO:0000313" key="16">
    <source>
        <dbReference type="Proteomes" id="UP000288805"/>
    </source>
</evidence>
<dbReference type="GO" id="GO:0016709">
    <property type="term" value="F:oxidoreductase activity, acting on paired donors, with incorporation or reduction of molecular oxygen, NAD(P)H as one donor, and incorporation of one atom of oxygen"/>
    <property type="evidence" value="ECO:0007669"/>
    <property type="project" value="UniProtKB-ARBA"/>
</dbReference>
<reference evidence="15 16" key="1">
    <citation type="journal article" date="2018" name="PLoS Genet.">
        <title>Population sequencing reveals clonal diversity and ancestral inbreeding in the grapevine cultivar Chardonnay.</title>
        <authorList>
            <person name="Roach M.J."/>
            <person name="Johnson D.L."/>
            <person name="Bohlmann J."/>
            <person name="van Vuuren H.J."/>
            <person name="Jones S.J."/>
            <person name="Pretorius I.S."/>
            <person name="Schmidt S.A."/>
            <person name="Borneman A.R."/>
        </authorList>
    </citation>
    <scope>NUCLEOTIDE SEQUENCE [LARGE SCALE GENOMIC DNA]</scope>
    <source>
        <strain evidence="16">cv. Chardonnay</strain>
        <tissue evidence="15">Leaf</tissue>
    </source>
</reference>
<dbReference type="Pfam" id="PF00067">
    <property type="entry name" value="p450"/>
    <property type="match status" value="1"/>
</dbReference>
<dbReference type="GO" id="GO:0020037">
    <property type="term" value="F:heme binding"/>
    <property type="evidence" value="ECO:0007669"/>
    <property type="project" value="InterPro"/>
</dbReference>
<proteinExistence type="inferred from homology"/>
<dbReference type="PANTHER" id="PTHR24286">
    <property type="entry name" value="CYTOCHROME P450 26"/>
    <property type="match status" value="1"/>
</dbReference>
<organism evidence="15 16">
    <name type="scientific">Vitis vinifera</name>
    <name type="common">Grape</name>
    <dbReference type="NCBI Taxonomy" id="29760"/>
    <lineage>
        <taxon>Eukaryota</taxon>
        <taxon>Viridiplantae</taxon>
        <taxon>Streptophyta</taxon>
        <taxon>Embryophyta</taxon>
        <taxon>Tracheophyta</taxon>
        <taxon>Spermatophyta</taxon>
        <taxon>Magnoliopsida</taxon>
        <taxon>eudicotyledons</taxon>
        <taxon>Gunneridae</taxon>
        <taxon>Pentapetalae</taxon>
        <taxon>rosids</taxon>
        <taxon>Vitales</taxon>
        <taxon>Vitaceae</taxon>
        <taxon>Viteae</taxon>
        <taxon>Vitis</taxon>
    </lineage>
</organism>